<feature type="chain" id="PRO_5013546893" description="Ig-like domain-containing protein" evidence="2">
    <location>
        <begin position="20"/>
        <end position="122"/>
    </location>
</feature>
<evidence type="ECO:0000313" key="5">
    <source>
        <dbReference type="Proteomes" id="UP000228934"/>
    </source>
</evidence>
<reference evidence="5" key="1">
    <citation type="journal article" date="2017" name="Nat. Commun.">
        <title>The North American bullfrog draft genome provides insight into hormonal regulation of long noncoding RNA.</title>
        <authorList>
            <person name="Hammond S.A."/>
            <person name="Warren R.L."/>
            <person name="Vandervalk B.P."/>
            <person name="Kucuk E."/>
            <person name="Khan H."/>
            <person name="Gibb E.A."/>
            <person name="Pandoh P."/>
            <person name="Kirk H."/>
            <person name="Zhao Y."/>
            <person name="Jones M."/>
            <person name="Mungall A.J."/>
            <person name="Coope R."/>
            <person name="Pleasance S."/>
            <person name="Moore R.A."/>
            <person name="Holt R.A."/>
            <person name="Round J.M."/>
            <person name="Ohora S."/>
            <person name="Walle B.V."/>
            <person name="Veldhoen N."/>
            <person name="Helbing C.C."/>
            <person name="Birol I."/>
        </authorList>
    </citation>
    <scope>NUCLEOTIDE SEQUENCE [LARGE SCALE GENOMIC DNA]</scope>
</reference>
<dbReference type="Pfam" id="PF07686">
    <property type="entry name" value="V-set"/>
    <property type="match status" value="1"/>
</dbReference>
<dbReference type="InterPro" id="IPR007110">
    <property type="entry name" value="Ig-like_dom"/>
</dbReference>
<feature type="domain" description="Ig-like" evidence="3">
    <location>
        <begin position="19"/>
        <end position="122"/>
    </location>
</feature>
<accession>A0A2G9Q439</accession>
<evidence type="ECO:0000313" key="4">
    <source>
        <dbReference type="EMBL" id="PIO10315.1"/>
    </source>
</evidence>
<feature type="region of interest" description="Disordered" evidence="1">
    <location>
        <begin position="71"/>
        <end position="92"/>
    </location>
</feature>
<dbReference type="PROSITE" id="PS50835">
    <property type="entry name" value="IG_LIKE"/>
    <property type="match status" value="1"/>
</dbReference>
<feature type="non-terminal residue" evidence="4">
    <location>
        <position position="122"/>
    </location>
</feature>
<dbReference type="SMART" id="SM00406">
    <property type="entry name" value="IGv"/>
    <property type="match status" value="1"/>
</dbReference>
<dbReference type="InterPro" id="IPR013106">
    <property type="entry name" value="Ig_V-set"/>
</dbReference>
<dbReference type="PANTHER" id="PTHR23267">
    <property type="entry name" value="IMMUNOGLOBULIN LIGHT CHAIN"/>
    <property type="match status" value="1"/>
</dbReference>
<organism evidence="4 5">
    <name type="scientific">Aquarana catesbeiana</name>
    <name type="common">American bullfrog</name>
    <name type="synonym">Rana catesbeiana</name>
    <dbReference type="NCBI Taxonomy" id="8400"/>
    <lineage>
        <taxon>Eukaryota</taxon>
        <taxon>Metazoa</taxon>
        <taxon>Chordata</taxon>
        <taxon>Craniata</taxon>
        <taxon>Vertebrata</taxon>
        <taxon>Euteleostomi</taxon>
        <taxon>Amphibia</taxon>
        <taxon>Batrachia</taxon>
        <taxon>Anura</taxon>
        <taxon>Neobatrachia</taxon>
        <taxon>Ranoidea</taxon>
        <taxon>Ranidae</taxon>
        <taxon>Aquarana</taxon>
    </lineage>
</organism>
<evidence type="ECO:0000256" key="1">
    <source>
        <dbReference type="SAM" id="MobiDB-lite"/>
    </source>
</evidence>
<dbReference type="Proteomes" id="UP000228934">
    <property type="component" value="Unassembled WGS sequence"/>
</dbReference>
<sequence>MSLTILFLTLILSCSGSVAQFTVTQDAAMSGSSGESVRLTCSRSGGSVTGDNYPSWYLQTPGSAPKLIVYSSSSSNQNNRPSGISDRFSGQISGGSAVLSISRLQTEDEGEFYCSLYAVSGG</sequence>
<dbReference type="InterPro" id="IPR013783">
    <property type="entry name" value="Ig-like_fold"/>
</dbReference>
<proteinExistence type="predicted"/>
<dbReference type="EMBL" id="KZ369306">
    <property type="protein sequence ID" value="PIO10315.1"/>
    <property type="molecule type" value="Genomic_DNA"/>
</dbReference>
<dbReference type="SUPFAM" id="SSF48726">
    <property type="entry name" value="Immunoglobulin"/>
    <property type="match status" value="1"/>
</dbReference>
<feature type="signal peptide" evidence="2">
    <location>
        <begin position="1"/>
        <end position="19"/>
    </location>
</feature>
<dbReference type="InterPro" id="IPR050150">
    <property type="entry name" value="IgV_Light_Chain"/>
</dbReference>
<keyword evidence="5" id="KW-1185">Reference proteome</keyword>
<evidence type="ECO:0000256" key="2">
    <source>
        <dbReference type="SAM" id="SignalP"/>
    </source>
</evidence>
<evidence type="ECO:0000259" key="3">
    <source>
        <dbReference type="PROSITE" id="PS50835"/>
    </source>
</evidence>
<name>A0A2G9Q439_AQUCT</name>
<gene>
    <name evidence="4" type="ORF">AB205_0165860</name>
</gene>
<dbReference type="InterPro" id="IPR036179">
    <property type="entry name" value="Ig-like_dom_sf"/>
</dbReference>
<dbReference type="AlphaFoldDB" id="A0A2G9Q439"/>
<keyword evidence="2" id="KW-0732">Signal</keyword>
<protein>
    <recommendedName>
        <fullName evidence="3">Ig-like domain-containing protein</fullName>
    </recommendedName>
</protein>
<dbReference type="OrthoDB" id="8908372at2759"/>
<dbReference type="Gene3D" id="2.60.40.10">
    <property type="entry name" value="Immunoglobulins"/>
    <property type="match status" value="1"/>
</dbReference>